<protein>
    <submittedName>
        <fullName evidence="1">DUF952 domain-containing protein</fullName>
    </submittedName>
</protein>
<dbReference type="Gene3D" id="3.20.170.20">
    <property type="entry name" value="Protein of unknown function DUF952"/>
    <property type="match status" value="1"/>
</dbReference>
<dbReference type="SUPFAM" id="SSF56399">
    <property type="entry name" value="ADP-ribosylation"/>
    <property type="match status" value="1"/>
</dbReference>
<evidence type="ECO:0000313" key="1">
    <source>
        <dbReference type="EMBL" id="MFC5995459.1"/>
    </source>
</evidence>
<reference evidence="2" key="1">
    <citation type="journal article" date="2019" name="Int. J. Syst. Evol. Microbiol.">
        <title>The Global Catalogue of Microorganisms (GCM) 10K type strain sequencing project: providing services to taxonomists for standard genome sequencing and annotation.</title>
        <authorList>
            <consortium name="The Broad Institute Genomics Platform"/>
            <consortium name="The Broad Institute Genome Sequencing Center for Infectious Disease"/>
            <person name="Wu L."/>
            <person name="Ma J."/>
        </authorList>
    </citation>
    <scope>NUCLEOTIDE SEQUENCE [LARGE SCALE GENOMIC DNA]</scope>
    <source>
        <strain evidence="2">CCM 8391</strain>
    </source>
</reference>
<organism evidence="1 2">
    <name type="scientific">Pseudonocardia hispaniensis</name>
    <dbReference type="NCBI Taxonomy" id="904933"/>
    <lineage>
        <taxon>Bacteria</taxon>
        <taxon>Bacillati</taxon>
        <taxon>Actinomycetota</taxon>
        <taxon>Actinomycetes</taxon>
        <taxon>Pseudonocardiales</taxon>
        <taxon>Pseudonocardiaceae</taxon>
        <taxon>Pseudonocardia</taxon>
    </lineage>
</organism>
<dbReference type="Pfam" id="PF06108">
    <property type="entry name" value="DUF952"/>
    <property type="match status" value="1"/>
</dbReference>
<dbReference type="Proteomes" id="UP001596302">
    <property type="component" value="Unassembled WGS sequence"/>
</dbReference>
<accession>A0ABW1J3P7</accession>
<dbReference type="RefSeq" id="WP_379585511.1">
    <property type="nucleotide sequence ID" value="NZ_JBHSQW010000031.1"/>
</dbReference>
<sequence>MNTSASLLHLCSRSEWRAALATRMVAPPSLSEVGFVHLSTAEQVALPATRLFRDRHDLVLLVVDRSRLDAEGIEVRWEPGVPGDPATMRFPHAYGAVPTSAVVAVQAYRPRPDGGFDPPPTPPVRADHARRLATFAESLPRRLATTQVPVSGGVALVQSDLPWSRALNQLLLDAPVSADEVIAAADRALGGAGRPFRRVTLRGPAPNPVADELERHGWWIRREAAWGRVLGAAPAGDCAEPARLADVRPFWAKAWGNDLIPDRFPLDDTVVDVRYLVVRDERGSVVAAAVLEIDGATAVLDAVASERGEHAEALLAEAAAVAERAGCDLLGLDAVAADWPRQDYPRHGFTPMTEAWTAGRGE</sequence>
<dbReference type="SUPFAM" id="SSF55729">
    <property type="entry name" value="Acyl-CoA N-acyltransferases (Nat)"/>
    <property type="match status" value="1"/>
</dbReference>
<name>A0ABW1J3P7_9PSEU</name>
<proteinExistence type="predicted"/>
<dbReference type="PANTHER" id="PTHR34129:SF1">
    <property type="entry name" value="DUF952 DOMAIN-CONTAINING PROTEIN"/>
    <property type="match status" value="1"/>
</dbReference>
<comment type="caution">
    <text evidence="1">The sequence shown here is derived from an EMBL/GenBank/DDBJ whole genome shotgun (WGS) entry which is preliminary data.</text>
</comment>
<dbReference type="EMBL" id="JBHSQW010000031">
    <property type="protein sequence ID" value="MFC5995459.1"/>
    <property type="molecule type" value="Genomic_DNA"/>
</dbReference>
<dbReference type="InterPro" id="IPR009297">
    <property type="entry name" value="DUF952"/>
</dbReference>
<gene>
    <name evidence="1" type="ORF">ACFQE5_14690</name>
</gene>
<keyword evidence="2" id="KW-1185">Reference proteome</keyword>
<dbReference type="InterPro" id="IPR016181">
    <property type="entry name" value="Acyl_CoA_acyltransferase"/>
</dbReference>
<evidence type="ECO:0000313" key="2">
    <source>
        <dbReference type="Proteomes" id="UP001596302"/>
    </source>
</evidence>
<dbReference type="PANTHER" id="PTHR34129">
    <property type="entry name" value="BLR1139 PROTEIN"/>
    <property type="match status" value="1"/>
</dbReference>